<dbReference type="AlphaFoldDB" id="A0A0B0P8B1"/>
<evidence type="ECO:0000313" key="1">
    <source>
        <dbReference type="EMBL" id="KHG19631.1"/>
    </source>
</evidence>
<keyword evidence="1" id="KW-0436">Ligase</keyword>
<organism evidence="1 2">
    <name type="scientific">Gossypium arboreum</name>
    <name type="common">Tree cotton</name>
    <name type="synonym">Gossypium nanking</name>
    <dbReference type="NCBI Taxonomy" id="29729"/>
    <lineage>
        <taxon>Eukaryota</taxon>
        <taxon>Viridiplantae</taxon>
        <taxon>Streptophyta</taxon>
        <taxon>Embryophyta</taxon>
        <taxon>Tracheophyta</taxon>
        <taxon>Spermatophyta</taxon>
        <taxon>Magnoliopsida</taxon>
        <taxon>eudicotyledons</taxon>
        <taxon>Gunneridae</taxon>
        <taxon>Pentapetalae</taxon>
        <taxon>rosids</taxon>
        <taxon>malvids</taxon>
        <taxon>Malvales</taxon>
        <taxon>Malvaceae</taxon>
        <taxon>Malvoideae</taxon>
        <taxon>Gossypium</taxon>
    </lineage>
</organism>
<sequence>MGILGYGGSANYWAELDLNQRRHIANEFTAYLAEAALCSWKSKVYTSPVGATALANNVNEPLPVLDSRTKQTGTTSKYIITKLIPTI</sequence>
<proteinExistence type="predicted"/>
<dbReference type="Proteomes" id="UP000032142">
    <property type="component" value="Unassembled WGS sequence"/>
</dbReference>
<gene>
    <name evidence="1" type="ORF">F383_05406</name>
</gene>
<protein>
    <submittedName>
        <fullName evidence="1">Isoleucine--tRNA ligase</fullName>
    </submittedName>
</protein>
<dbReference type="GO" id="GO:0016874">
    <property type="term" value="F:ligase activity"/>
    <property type="evidence" value="ECO:0007669"/>
    <property type="project" value="UniProtKB-KW"/>
</dbReference>
<evidence type="ECO:0000313" key="2">
    <source>
        <dbReference type="Proteomes" id="UP000032142"/>
    </source>
</evidence>
<keyword evidence="2" id="KW-1185">Reference proteome</keyword>
<dbReference type="EMBL" id="KN413556">
    <property type="protein sequence ID" value="KHG19631.1"/>
    <property type="molecule type" value="Genomic_DNA"/>
</dbReference>
<reference evidence="2" key="1">
    <citation type="submission" date="2014-09" db="EMBL/GenBank/DDBJ databases">
        <authorList>
            <person name="Mudge J."/>
            <person name="Ramaraj T."/>
            <person name="Lindquist I.E."/>
            <person name="Bharti A.K."/>
            <person name="Sundararajan A."/>
            <person name="Cameron C.T."/>
            <person name="Woodward J.E."/>
            <person name="May G.D."/>
            <person name="Brubaker C."/>
            <person name="Broadhvest J."/>
            <person name="Wilkins T.A."/>
        </authorList>
    </citation>
    <scope>NUCLEOTIDE SEQUENCE</scope>
    <source>
        <strain evidence="2">cv. AKA8401</strain>
    </source>
</reference>
<name>A0A0B0P8B1_GOSAR</name>
<accession>A0A0B0P8B1</accession>